<sequence>MSAATIAPGMPTGVEIVRTLLATRGRLRTQHLYALGLAGWPTETVIKPLPPQPLHILDAKGEIKMRRAYNVRGGMAPWRPKPEAPYPDHPFQSVKFFKGRILSALEERNLIRKVLTRVPLETPADKAEALAKAVKITRRRQRNLALTPEVGLGKGFRLQKAERKIWEAKVYSLPVERVEPEMTKTEYAWEVCGMTVEAERDALQKAGFARVNVAPRKTEVETEDMIDRDEMGTSTGQVIPLTPDILSTDHLENVLQTESLPTQLRPDPTKEAPLPRALPVESPLIQATSLVLSHPSIASRWRSAAQAERSFNEVVEHERREIDIRRQQRRDMYKQMKEDRKVKQAEKYRDELEGRPDLLQKVEKFYGNRDGAEKVWKGESFTRGAGW</sequence>
<reference evidence="1" key="1">
    <citation type="submission" date="2020-04" db="EMBL/GenBank/DDBJ databases">
        <title>Analysis of mating type loci in Filobasidium floriforme.</title>
        <authorList>
            <person name="Nowrousian M."/>
        </authorList>
    </citation>
    <scope>NUCLEOTIDE SEQUENCE</scope>
    <source>
        <strain evidence="1">CBS 6242</strain>
    </source>
</reference>
<dbReference type="EMBL" id="JABELV010000033">
    <property type="protein sequence ID" value="KAG7562410.1"/>
    <property type="molecule type" value="Genomic_DNA"/>
</dbReference>
<evidence type="ECO:0000313" key="2">
    <source>
        <dbReference type="Proteomes" id="UP000812966"/>
    </source>
</evidence>
<organism evidence="1 2">
    <name type="scientific">Filobasidium floriforme</name>
    <dbReference type="NCBI Taxonomy" id="5210"/>
    <lineage>
        <taxon>Eukaryota</taxon>
        <taxon>Fungi</taxon>
        <taxon>Dikarya</taxon>
        <taxon>Basidiomycota</taxon>
        <taxon>Agaricomycotina</taxon>
        <taxon>Tremellomycetes</taxon>
        <taxon>Filobasidiales</taxon>
        <taxon>Filobasidiaceae</taxon>
        <taxon>Filobasidium</taxon>
    </lineage>
</organism>
<accession>A0A8K0JN56</accession>
<dbReference type="OrthoDB" id="2587968at2759"/>
<comment type="caution">
    <text evidence="1">The sequence shown here is derived from an EMBL/GenBank/DDBJ whole genome shotgun (WGS) entry which is preliminary data.</text>
</comment>
<keyword evidence="2" id="KW-1185">Reference proteome</keyword>
<dbReference type="AlphaFoldDB" id="A0A8K0JN56"/>
<evidence type="ECO:0000313" key="1">
    <source>
        <dbReference type="EMBL" id="KAG7562410.1"/>
    </source>
</evidence>
<protein>
    <submittedName>
        <fullName evidence="1">Uncharacterized protein</fullName>
    </submittedName>
</protein>
<proteinExistence type="predicted"/>
<dbReference type="Proteomes" id="UP000812966">
    <property type="component" value="Unassembled WGS sequence"/>
</dbReference>
<gene>
    <name evidence="1" type="ORF">FFLO_02190</name>
</gene>
<name>A0A8K0JN56_9TREE</name>